<feature type="region of interest" description="Disordered" evidence="1">
    <location>
        <begin position="231"/>
        <end position="255"/>
    </location>
</feature>
<evidence type="ECO:0000313" key="2">
    <source>
        <dbReference type="EMBL" id="CAB4859645.1"/>
    </source>
</evidence>
<accession>A0A6J7CRT0</accession>
<feature type="compositionally biased region" description="Polar residues" evidence="1">
    <location>
        <begin position="231"/>
        <end position="248"/>
    </location>
</feature>
<name>A0A6J7CRT0_9ZZZZ</name>
<protein>
    <submittedName>
        <fullName evidence="2">Unannotated protein</fullName>
    </submittedName>
</protein>
<sequence length="442" mass="46595">MQSSAAVQRGRTALLALSLVAAAALLAGPARAQQAPNPGYAALTKDVLVNADYWDAKPKMLAAGLGFTNILGVPNADSADPLIAQAAVQAVSGAWNVGLTCASTPTPSQRAYTSAASPRQIFFSYGVAVTNGSGMPVEFSWPVLPSTVDPTDFRVTLSDGSIVTPQATSIMPNMEYNERSTVVLIGAFGTPFPSSEGGLSVTKVEVVRDATPMKLIGPRARKVSAVGMSATKTTSPYDVPSSDPTTWTGPRLTGGKISRMSTAGEKIPALFGGDLRNDGVDLYGKAAKFRLRVLTTGGFSPDGIRSLYPTDYRKFFQVVARSRSGKLVRLITPGKTYRIDGHPLRVLGLADVGIKQASYDACYREDHDNQIDIVLSGSIKAAERVRTVVIPATGNGYQPLYNPGGPGTTPVTGVHYTSPGPRSSQKIVNALRDPMTVTYAAR</sequence>
<organism evidence="2">
    <name type="scientific">freshwater metagenome</name>
    <dbReference type="NCBI Taxonomy" id="449393"/>
    <lineage>
        <taxon>unclassified sequences</taxon>
        <taxon>metagenomes</taxon>
        <taxon>ecological metagenomes</taxon>
    </lineage>
</organism>
<dbReference type="EMBL" id="CAFBLQ010000009">
    <property type="protein sequence ID" value="CAB4859645.1"/>
    <property type="molecule type" value="Genomic_DNA"/>
</dbReference>
<dbReference type="AlphaFoldDB" id="A0A6J7CRT0"/>
<evidence type="ECO:0000256" key="1">
    <source>
        <dbReference type="SAM" id="MobiDB-lite"/>
    </source>
</evidence>
<proteinExistence type="predicted"/>
<gene>
    <name evidence="2" type="ORF">UFOPK3423_00156</name>
</gene>
<reference evidence="2" key="1">
    <citation type="submission" date="2020-05" db="EMBL/GenBank/DDBJ databases">
        <authorList>
            <person name="Chiriac C."/>
            <person name="Salcher M."/>
            <person name="Ghai R."/>
            <person name="Kavagutti S V."/>
        </authorList>
    </citation>
    <scope>NUCLEOTIDE SEQUENCE</scope>
</reference>